<keyword evidence="8" id="KW-1185">Reference proteome</keyword>
<comment type="subcellular location">
    <subcellularLocation>
        <location evidence="1">Nucleus</location>
    </subcellularLocation>
</comment>
<organism evidence="7 8">
    <name type="scientific">Phoxinus phoxinus</name>
    <name type="common">Eurasian minnow</name>
    <dbReference type="NCBI Taxonomy" id="58324"/>
    <lineage>
        <taxon>Eukaryota</taxon>
        <taxon>Metazoa</taxon>
        <taxon>Chordata</taxon>
        <taxon>Craniata</taxon>
        <taxon>Vertebrata</taxon>
        <taxon>Euteleostomi</taxon>
        <taxon>Actinopterygii</taxon>
        <taxon>Neopterygii</taxon>
        <taxon>Teleostei</taxon>
        <taxon>Ostariophysi</taxon>
        <taxon>Cypriniformes</taxon>
        <taxon>Leuciscidae</taxon>
        <taxon>Phoxininae</taxon>
        <taxon>Phoxinus</taxon>
    </lineage>
</organism>
<evidence type="ECO:0000256" key="1">
    <source>
        <dbReference type="ARBA" id="ARBA00004123"/>
    </source>
</evidence>
<evidence type="ECO:0000313" key="8">
    <source>
        <dbReference type="Proteomes" id="UP001364617"/>
    </source>
</evidence>
<keyword evidence="2" id="KW-0479">Metal-binding</keyword>
<dbReference type="PANTHER" id="PTHR46481">
    <property type="entry name" value="ZINC FINGER BED DOMAIN-CONTAINING PROTEIN 4"/>
    <property type="match status" value="1"/>
</dbReference>
<sequence length="308" mass="33959">MNTAKQKLKEIIKDARKLTLCVDGWSKKGLTSSFMGVSACFYHPPRGQVHHALLNLHHLEHPHTGESIARCINQTLDAWGIREDKVLLIVTDNGSNIVKAVRLLRDKKREQSLESDSDGTVSQAQPRGVGDEQNELWMESKGSDKEDEEETEIGGVELDLPEDGENKFQRMPCLAHTLQLTLKDAILSPDSIQFDATPAGACLMDPSVSLVLQSPDTVPLKRAAQSFVQNLAAQYHPAASQYDGATARATQTPTGAPLAVLQKNRFLASRIERVNMSSTNQPNRSLTDSLLIEMENYISGATRFSQDQ</sequence>
<dbReference type="InterPro" id="IPR012337">
    <property type="entry name" value="RNaseH-like_sf"/>
</dbReference>
<feature type="region of interest" description="Disordered" evidence="6">
    <location>
        <begin position="109"/>
        <end position="152"/>
    </location>
</feature>
<dbReference type="SUPFAM" id="SSF53098">
    <property type="entry name" value="Ribonuclease H-like"/>
    <property type="match status" value="1"/>
</dbReference>
<comment type="caution">
    <text evidence="7">The sequence shown here is derived from an EMBL/GenBank/DDBJ whole genome shotgun (WGS) entry which is preliminary data.</text>
</comment>
<keyword evidence="5" id="KW-0539">Nucleus</keyword>
<accession>A0AAN9DKL4</accession>
<evidence type="ECO:0000256" key="3">
    <source>
        <dbReference type="ARBA" id="ARBA00022771"/>
    </source>
</evidence>
<protein>
    <submittedName>
        <fullName evidence="7">Uncharacterized protein</fullName>
    </submittedName>
</protein>
<dbReference type="GO" id="GO:0008270">
    <property type="term" value="F:zinc ion binding"/>
    <property type="evidence" value="ECO:0007669"/>
    <property type="project" value="UniProtKB-KW"/>
</dbReference>
<evidence type="ECO:0000256" key="2">
    <source>
        <dbReference type="ARBA" id="ARBA00022723"/>
    </source>
</evidence>
<dbReference type="AlphaFoldDB" id="A0AAN9DKL4"/>
<evidence type="ECO:0000256" key="5">
    <source>
        <dbReference type="ARBA" id="ARBA00023242"/>
    </source>
</evidence>
<reference evidence="7 8" key="1">
    <citation type="submission" date="2024-02" db="EMBL/GenBank/DDBJ databases">
        <title>Chromosome-level genome assembly of the Eurasian Minnow (Phoxinus phoxinus).</title>
        <authorList>
            <person name="Oriowo T.O."/>
            <person name="Martin S."/>
            <person name="Stange M."/>
            <person name="Chrysostomakis Y."/>
            <person name="Brown T."/>
            <person name="Winkler S."/>
            <person name="Kukowka S."/>
            <person name="Myers E.W."/>
            <person name="Bohne A."/>
        </authorList>
    </citation>
    <scope>NUCLEOTIDE SEQUENCE [LARGE SCALE GENOMIC DNA]</scope>
    <source>
        <strain evidence="7">ZFMK-TIS-60720</strain>
        <tissue evidence="7">Whole Organism</tissue>
    </source>
</reference>
<dbReference type="Proteomes" id="UP001364617">
    <property type="component" value="Unassembled WGS sequence"/>
</dbReference>
<evidence type="ECO:0000256" key="4">
    <source>
        <dbReference type="ARBA" id="ARBA00022833"/>
    </source>
</evidence>
<dbReference type="PANTHER" id="PTHR46481:SF10">
    <property type="entry name" value="ZINC FINGER BED DOMAIN-CONTAINING PROTEIN 39"/>
    <property type="match status" value="1"/>
</dbReference>
<dbReference type="GO" id="GO:0005634">
    <property type="term" value="C:nucleus"/>
    <property type="evidence" value="ECO:0007669"/>
    <property type="project" value="UniProtKB-SubCell"/>
</dbReference>
<gene>
    <name evidence="7" type="ORF">R3I93_004580</name>
</gene>
<evidence type="ECO:0000256" key="6">
    <source>
        <dbReference type="SAM" id="MobiDB-lite"/>
    </source>
</evidence>
<dbReference type="InterPro" id="IPR052035">
    <property type="entry name" value="ZnF_BED_domain_contain"/>
</dbReference>
<dbReference type="EMBL" id="JAYKXH010000004">
    <property type="protein sequence ID" value="KAK7172302.1"/>
    <property type="molecule type" value="Genomic_DNA"/>
</dbReference>
<name>A0AAN9DKL4_9TELE</name>
<keyword evidence="4" id="KW-0862">Zinc</keyword>
<evidence type="ECO:0000313" key="7">
    <source>
        <dbReference type="EMBL" id="KAK7172302.1"/>
    </source>
</evidence>
<keyword evidence="3" id="KW-0863">Zinc-finger</keyword>
<proteinExistence type="predicted"/>